<comment type="caution">
    <text evidence="2">The sequence shown here is derived from an EMBL/GenBank/DDBJ whole genome shotgun (WGS) entry which is preliminary data.</text>
</comment>
<evidence type="ECO:0000313" key="3">
    <source>
        <dbReference type="Proteomes" id="UP000317624"/>
    </source>
</evidence>
<feature type="region of interest" description="Disordered" evidence="1">
    <location>
        <begin position="78"/>
        <end position="97"/>
    </location>
</feature>
<sequence length="97" mass="11820">MWYRKQLRLIRRARRVARAQQHQLLIVELEGLTAITLHTHARQLTISIEREEAGQLVDTLREALRDRRRAWKQEARQLRQDWQESQRLRKQERSTSP</sequence>
<protein>
    <submittedName>
        <fullName evidence="2">Uncharacterized protein</fullName>
    </submittedName>
</protein>
<gene>
    <name evidence="2" type="ORF">FNT36_23955</name>
</gene>
<keyword evidence="3" id="KW-1185">Reference proteome</keyword>
<name>A0A558BK91_9BACT</name>
<reference evidence="2 3" key="1">
    <citation type="submission" date="2019-07" db="EMBL/GenBank/DDBJ databases">
        <title>Hymenobacter sp. straun FUR1 Genome sequencing and assembly.</title>
        <authorList>
            <person name="Chhetri G."/>
        </authorList>
    </citation>
    <scope>NUCLEOTIDE SEQUENCE [LARGE SCALE GENOMIC DNA]</scope>
    <source>
        <strain evidence="2 3">Fur1</strain>
    </source>
</reference>
<evidence type="ECO:0000313" key="2">
    <source>
        <dbReference type="EMBL" id="TVT36927.1"/>
    </source>
</evidence>
<dbReference type="AlphaFoldDB" id="A0A558BK91"/>
<accession>A0A558BK91</accession>
<proteinExistence type="predicted"/>
<organism evidence="2 3">
    <name type="scientific">Hymenobacter setariae</name>
    <dbReference type="NCBI Taxonomy" id="2594794"/>
    <lineage>
        <taxon>Bacteria</taxon>
        <taxon>Pseudomonadati</taxon>
        <taxon>Bacteroidota</taxon>
        <taxon>Cytophagia</taxon>
        <taxon>Cytophagales</taxon>
        <taxon>Hymenobacteraceae</taxon>
        <taxon>Hymenobacter</taxon>
    </lineage>
</organism>
<dbReference type="OrthoDB" id="887005at2"/>
<evidence type="ECO:0000256" key="1">
    <source>
        <dbReference type="SAM" id="MobiDB-lite"/>
    </source>
</evidence>
<dbReference type="Proteomes" id="UP000317624">
    <property type="component" value="Unassembled WGS sequence"/>
</dbReference>
<dbReference type="EMBL" id="VMRJ01000008">
    <property type="protein sequence ID" value="TVT36927.1"/>
    <property type="molecule type" value="Genomic_DNA"/>
</dbReference>
<dbReference type="RefSeq" id="WP_144853038.1">
    <property type="nucleotide sequence ID" value="NZ_VMRJ01000008.1"/>
</dbReference>